<dbReference type="GO" id="GO:0043190">
    <property type="term" value="C:ATP-binding cassette (ABC) transporter complex"/>
    <property type="evidence" value="ECO:0007669"/>
    <property type="project" value="InterPro"/>
</dbReference>
<feature type="transmembrane region" description="Helical" evidence="5">
    <location>
        <begin position="189"/>
        <end position="207"/>
    </location>
</feature>
<dbReference type="InterPro" id="IPR051784">
    <property type="entry name" value="Nod_factor_ABC_transporter"/>
</dbReference>
<evidence type="ECO:0000256" key="2">
    <source>
        <dbReference type="ARBA" id="ARBA00022692"/>
    </source>
</evidence>
<protein>
    <recommendedName>
        <fullName evidence="5">Transport permease protein</fullName>
    </recommendedName>
</protein>
<evidence type="ECO:0000313" key="8">
    <source>
        <dbReference type="Proteomes" id="UP000236728"/>
    </source>
</evidence>
<evidence type="ECO:0000256" key="3">
    <source>
        <dbReference type="ARBA" id="ARBA00022989"/>
    </source>
</evidence>
<keyword evidence="2 5" id="KW-0812">Transmembrane</keyword>
<feature type="transmembrane region" description="Helical" evidence="5">
    <location>
        <begin position="35"/>
        <end position="55"/>
    </location>
</feature>
<feature type="domain" description="ABC transmembrane type-2" evidence="6">
    <location>
        <begin position="39"/>
        <end position="265"/>
    </location>
</feature>
<feature type="transmembrane region" description="Helical" evidence="5">
    <location>
        <begin position="244"/>
        <end position="262"/>
    </location>
</feature>
<dbReference type="Pfam" id="PF01061">
    <property type="entry name" value="ABC2_membrane"/>
    <property type="match status" value="1"/>
</dbReference>
<dbReference type="PANTHER" id="PTHR43229:SF3">
    <property type="entry name" value="ABC-TYPE MULTIDRUG TRANSPORT SYSTEM, PERMEASE COMPONENT"/>
    <property type="match status" value="1"/>
</dbReference>
<evidence type="ECO:0000256" key="1">
    <source>
        <dbReference type="ARBA" id="ARBA00004141"/>
    </source>
</evidence>
<dbReference type="GO" id="GO:0140359">
    <property type="term" value="F:ABC-type transporter activity"/>
    <property type="evidence" value="ECO:0007669"/>
    <property type="project" value="InterPro"/>
</dbReference>
<comment type="subcellular location">
    <subcellularLocation>
        <location evidence="5">Cell membrane</location>
        <topology evidence="5">Multi-pass membrane protein</topology>
    </subcellularLocation>
    <subcellularLocation>
        <location evidence="1">Membrane</location>
        <topology evidence="1">Multi-pass membrane protein</topology>
    </subcellularLocation>
</comment>
<dbReference type="InterPro" id="IPR000412">
    <property type="entry name" value="ABC_2_transport"/>
</dbReference>
<reference evidence="7 8" key="1">
    <citation type="submission" date="2016-10" db="EMBL/GenBank/DDBJ databases">
        <authorList>
            <person name="de Groot N.N."/>
        </authorList>
    </citation>
    <scope>NUCLEOTIDE SEQUENCE [LARGE SCALE GENOMIC DNA]</scope>
    <source>
        <strain evidence="7 8">DSM 22489</strain>
    </source>
</reference>
<feature type="transmembrane region" description="Helical" evidence="5">
    <location>
        <begin position="153"/>
        <end position="177"/>
    </location>
</feature>
<dbReference type="Proteomes" id="UP000236728">
    <property type="component" value="Unassembled WGS sequence"/>
</dbReference>
<feature type="transmembrane region" description="Helical" evidence="5">
    <location>
        <begin position="75"/>
        <end position="97"/>
    </location>
</feature>
<dbReference type="InterPro" id="IPR047817">
    <property type="entry name" value="ABC2_TM_bact-type"/>
</dbReference>
<dbReference type="RefSeq" id="WP_103933260.1">
    <property type="nucleotide sequence ID" value="NZ_FNVA01000003.1"/>
</dbReference>
<feature type="transmembrane region" description="Helical" evidence="5">
    <location>
        <begin position="117"/>
        <end position="141"/>
    </location>
</feature>
<evidence type="ECO:0000259" key="6">
    <source>
        <dbReference type="PROSITE" id="PS51012"/>
    </source>
</evidence>
<dbReference type="PROSITE" id="PS51012">
    <property type="entry name" value="ABC_TM2"/>
    <property type="match status" value="1"/>
</dbReference>
<dbReference type="PANTHER" id="PTHR43229">
    <property type="entry name" value="NODULATION PROTEIN J"/>
    <property type="match status" value="1"/>
</dbReference>
<keyword evidence="4 5" id="KW-0472">Membrane</keyword>
<organism evidence="7 8">
    <name type="scientific">Bryocella elongata</name>
    <dbReference type="NCBI Taxonomy" id="863522"/>
    <lineage>
        <taxon>Bacteria</taxon>
        <taxon>Pseudomonadati</taxon>
        <taxon>Acidobacteriota</taxon>
        <taxon>Terriglobia</taxon>
        <taxon>Terriglobales</taxon>
        <taxon>Acidobacteriaceae</taxon>
        <taxon>Bryocella</taxon>
    </lineage>
</organism>
<dbReference type="InterPro" id="IPR013525">
    <property type="entry name" value="ABC2_TM"/>
</dbReference>
<comment type="similarity">
    <text evidence="5">Belongs to the ABC-2 integral membrane protein family.</text>
</comment>
<dbReference type="OrthoDB" id="63188at2"/>
<evidence type="ECO:0000313" key="7">
    <source>
        <dbReference type="EMBL" id="SEG25780.1"/>
    </source>
</evidence>
<evidence type="ECO:0000256" key="5">
    <source>
        <dbReference type="RuleBase" id="RU361157"/>
    </source>
</evidence>
<keyword evidence="5" id="KW-0813">Transport</keyword>
<sequence>MSTATLPLAAATESSLTRGLRIFLSETRLELTRSLRTRTFSLSAIGFPVMFYLLFGIMMNRHETIDGTSIARYMLAGYAVFGVVGSALFGIGVGMAADLSAGWLELKRASPMPPAAYLAAKCVTAICFGAIILTLLCTLGVTLGHVQLTLAEYAHMLGLVAAGAIPFACMGLALALIVPFNSAPGVTNLLYLPMSFLGGLWIPLQALPKAVQHIAPLLPTYHLAQLMLGVFGAADPTKTQASHWLGLLGFTLLMFGVAWIAFRRREQNA</sequence>
<proteinExistence type="inferred from homology"/>
<keyword evidence="3 5" id="KW-1133">Transmembrane helix</keyword>
<gene>
    <name evidence="7" type="ORF">SAMN05421819_2409</name>
</gene>
<accession>A0A1H5YPT0</accession>
<keyword evidence="8" id="KW-1185">Reference proteome</keyword>
<evidence type="ECO:0000256" key="4">
    <source>
        <dbReference type="ARBA" id="ARBA00023136"/>
    </source>
</evidence>
<dbReference type="AlphaFoldDB" id="A0A1H5YPT0"/>
<name>A0A1H5YPT0_9BACT</name>
<keyword evidence="5" id="KW-1003">Cell membrane</keyword>
<dbReference type="EMBL" id="FNVA01000003">
    <property type="protein sequence ID" value="SEG25780.1"/>
    <property type="molecule type" value="Genomic_DNA"/>
</dbReference>
<dbReference type="PIRSF" id="PIRSF006648">
    <property type="entry name" value="DrrB"/>
    <property type="match status" value="1"/>
</dbReference>